<evidence type="ECO:0000259" key="2">
    <source>
        <dbReference type="Pfam" id="PF00535"/>
    </source>
</evidence>
<dbReference type="AlphaFoldDB" id="A0A832G6M9"/>
<accession>A0A832G6M9</accession>
<keyword evidence="3" id="KW-0808">Transferase</keyword>
<evidence type="ECO:0000313" key="3">
    <source>
        <dbReference type="EMBL" id="HGT47621.1"/>
    </source>
</evidence>
<feature type="transmembrane region" description="Helical" evidence="1">
    <location>
        <begin position="258"/>
        <end position="278"/>
    </location>
</feature>
<proteinExistence type="predicted"/>
<dbReference type="EMBL" id="DSVI01000007">
    <property type="protein sequence ID" value="HGT47621.1"/>
    <property type="molecule type" value="Genomic_DNA"/>
</dbReference>
<dbReference type="GO" id="GO:0016758">
    <property type="term" value="F:hexosyltransferase activity"/>
    <property type="evidence" value="ECO:0007669"/>
    <property type="project" value="UniProtKB-ARBA"/>
</dbReference>
<feature type="domain" description="Glycosyltransferase 2-like" evidence="2">
    <location>
        <begin position="6"/>
        <end position="169"/>
    </location>
</feature>
<evidence type="ECO:0000256" key="1">
    <source>
        <dbReference type="SAM" id="Phobius"/>
    </source>
</evidence>
<name>A0A832G6M9_9BACT</name>
<organism evidence="3">
    <name type="scientific">Ignavibacterium album</name>
    <dbReference type="NCBI Taxonomy" id="591197"/>
    <lineage>
        <taxon>Bacteria</taxon>
        <taxon>Pseudomonadati</taxon>
        <taxon>Ignavibacteriota</taxon>
        <taxon>Ignavibacteria</taxon>
        <taxon>Ignavibacteriales</taxon>
        <taxon>Ignavibacteriaceae</taxon>
        <taxon>Ignavibacterium</taxon>
    </lineage>
</organism>
<dbReference type="SUPFAM" id="SSF53448">
    <property type="entry name" value="Nucleotide-diphospho-sugar transferases"/>
    <property type="match status" value="1"/>
</dbReference>
<keyword evidence="1" id="KW-1133">Transmembrane helix</keyword>
<protein>
    <submittedName>
        <fullName evidence="3">Glycosyltransferase</fullName>
    </submittedName>
</protein>
<keyword evidence="1" id="KW-0472">Membrane</keyword>
<dbReference type="Pfam" id="PF00535">
    <property type="entry name" value="Glycos_transf_2"/>
    <property type="match status" value="1"/>
</dbReference>
<dbReference type="InterPro" id="IPR029044">
    <property type="entry name" value="Nucleotide-diphossugar_trans"/>
</dbReference>
<keyword evidence="1" id="KW-0812">Transmembrane</keyword>
<dbReference type="PANTHER" id="PTHR22916">
    <property type="entry name" value="GLYCOSYLTRANSFERASE"/>
    <property type="match status" value="1"/>
</dbReference>
<comment type="caution">
    <text evidence="3">The sequence shown here is derived from an EMBL/GenBank/DDBJ whole genome shotgun (WGS) entry which is preliminary data.</text>
</comment>
<dbReference type="Gene3D" id="3.90.550.10">
    <property type="entry name" value="Spore Coat Polysaccharide Biosynthesis Protein SpsA, Chain A"/>
    <property type="match status" value="1"/>
</dbReference>
<reference evidence="3" key="1">
    <citation type="journal article" date="2020" name="mSystems">
        <title>Genome- and Community-Level Interaction Insights into Carbon Utilization and Element Cycling Functions of Hydrothermarchaeota in Hydrothermal Sediment.</title>
        <authorList>
            <person name="Zhou Z."/>
            <person name="Liu Y."/>
            <person name="Xu W."/>
            <person name="Pan J."/>
            <person name="Luo Z.H."/>
            <person name="Li M."/>
        </authorList>
    </citation>
    <scope>NUCLEOTIDE SEQUENCE [LARGE SCALE GENOMIC DNA]</scope>
    <source>
        <strain evidence="3">SpSt-500</strain>
    </source>
</reference>
<dbReference type="InterPro" id="IPR001173">
    <property type="entry name" value="Glyco_trans_2-like"/>
</dbReference>
<sequence length="310" mass="35827">MNNLISVCIATYKRPLLLEKLLVSLLNQKNIDEYNLEIIVVDNDPNRTAEPVIKKFKELIISNSRYSIKYDMQPEKNIALTRNRTVELATGNYLYFIDDDEYADEYCLCNHLKVMKEFNADVTFGNVLPYFEDKTPEFIKNAKPYFRENSPDGNDSNYFITGNTMLNLKSIPKKIISFNYEYGITGGSDHYFFSSLKNKGYKFISASSSIATEFIPSGRANLSWLVKRVFRTGNNFTRTLIKNTDNYFHRFLISIQQLLVGLIQFLISIILSGGFLLFDKRKSLNWFLKAISNLGKPFAVLGIYPKEYKK</sequence>
<gene>
    <name evidence="3" type="ORF">ENS56_06275</name>
</gene>
<dbReference type="CDD" id="cd00761">
    <property type="entry name" value="Glyco_tranf_GTA_type"/>
    <property type="match status" value="1"/>
</dbReference>